<sequence>MFIATAVSVKNARTLGFRVSSVLLLSLIAAHYLNLFGMVFLESGYRFPIEAFLILSTSGLFILMSNSFIYRKLEASYPFSTKLRERVILQICGVAASSGLVCTLVYLFATTVFTEYHSFQSFTFFLIICFFLSCSEALLMILARIYYLQKAQQPGPQTINSPGAIQEPELFIKSKKDILRLSQDQVALIYSSQGVVVVMDSEATKYITQYTSLNEIREFLTATDFFRVSRQVTVNRNTIAHLENEANGRVRILLKSKFREFGRPIYTSRHKSKELWKWFAAEELHQAG</sequence>
<evidence type="ECO:0000256" key="1">
    <source>
        <dbReference type="SAM" id="Phobius"/>
    </source>
</evidence>
<keyword evidence="4" id="KW-1185">Reference proteome</keyword>
<dbReference type="InterPro" id="IPR007492">
    <property type="entry name" value="LytTR_DNA-bd_dom"/>
</dbReference>
<comment type="caution">
    <text evidence="3">The sequence shown here is derived from an EMBL/GenBank/DDBJ whole genome shotgun (WGS) entry which is preliminary data.</text>
</comment>
<proteinExistence type="predicted"/>
<protein>
    <recommendedName>
        <fullName evidence="2">HTH LytTR-type domain-containing protein</fullName>
    </recommendedName>
</protein>
<keyword evidence="1" id="KW-1133">Transmembrane helix</keyword>
<evidence type="ECO:0000259" key="2">
    <source>
        <dbReference type="PROSITE" id="PS50930"/>
    </source>
</evidence>
<name>A0A6L9EBK7_9FLAO</name>
<dbReference type="Pfam" id="PF04397">
    <property type="entry name" value="LytTR"/>
    <property type="match status" value="1"/>
</dbReference>
<evidence type="ECO:0000313" key="4">
    <source>
        <dbReference type="Proteomes" id="UP000475249"/>
    </source>
</evidence>
<dbReference type="PROSITE" id="PS50930">
    <property type="entry name" value="HTH_LYTTR"/>
    <property type="match status" value="1"/>
</dbReference>
<dbReference type="SMART" id="SM00850">
    <property type="entry name" value="LytTR"/>
    <property type="match status" value="1"/>
</dbReference>
<feature type="transmembrane region" description="Helical" evidence="1">
    <location>
        <begin position="21"/>
        <end position="41"/>
    </location>
</feature>
<evidence type="ECO:0000313" key="3">
    <source>
        <dbReference type="EMBL" id="NAS11951.1"/>
    </source>
</evidence>
<organism evidence="3 4">
    <name type="scientific">Poritiphilus flavus</name>
    <dbReference type="NCBI Taxonomy" id="2697053"/>
    <lineage>
        <taxon>Bacteria</taxon>
        <taxon>Pseudomonadati</taxon>
        <taxon>Bacteroidota</taxon>
        <taxon>Flavobacteriia</taxon>
        <taxon>Flavobacteriales</taxon>
        <taxon>Flavobacteriaceae</taxon>
        <taxon>Poritiphilus</taxon>
    </lineage>
</organism>
<dbReference type="AlphaFoldDB" id="A0A6L9EBK7"/>
<feature type="transmembrane region" description="Helical" evidence="1">
    <location>
        <begin position="121"/>
        <end position="143"/>
    </location>
</feature>
<feature type="domain" description="HTH LytTR-type" evidence="2">
    <location>
        <begin position="212"/>
        <end position="281"/>
    </location>
</feature>
<feature type="transmembrane region" description="Helical" evidence="1">
    <location>
        <begin position="87"/>
        <end position="109"/>
    </location>
</feature>
<keyword evidence="1" id="KW-0812">Transmembrane</keyword>
<reference evidence="3 4" key="1">
    <citation type="submission" date="2020-01" db="EMBL/GenBank/DDBJ databases">
        <title>Bacteria diversity of Porities sp.</title>
        <authorList>
            <person name="Wang G."/>
        </authorList>
    </citation>
    <scope>NUCLEOTIDE SEQUENCE [LARGE SCALE GENOMIC DNA]</scope>
    <source>
        <strain evidence="3 4">R33</strain>
    </source>
</reference>
<dbReference type="Proteomes" id="UP000475249">
    <property type="component" value="Unassembled WGS sequence"/>
</dbReference>
<gene>
    <name evidence="3" type="ORF">GTQ38_08065</name>
</gene>
<dbReference type="Gene3D" id="2.40.50.1020">
    <property type="entry name" value="LytTr DNA-binding domain"/>
    <property type="match status" value="1"/>
</dbReference>
<dbReference type="GO" id="GO:0003677">
    <property type="term" value="F:DNA binding"/>
    <property type="evidence" value="ECO:0007669"/>
    <property type="project" value="InterPro"/>
</dbReference>
<keyword evidence="1" id="KW-0472">Membrane</keyword>
<feature type="transmembrane region" description="Helical" evidence="1">
    <location>
        <begin position="47"/>
        <end position="66"/>
    </location>
</feature>
<dbReference type="EMBL" id="WXYO01000003">
    <property type="protein sequence ID" value="NAS11951.1"/>
    <property type="molecule type" value="Genomic_DNA"/>
</dbReference>
<dbReference type="RefSeq" id="WP_161434985.1">
    <property type="nucleotide sequence ID" value="NZ_WXYO01000003.1"/>
</dbReference>
<accession>A0A6L9EBK7</accession>